<keyword evidence="4" id="KW-1185">Reference proteome</keyword>
<feature type="signal peptide" evidence="2">
    <location>
        <begin position="1"/>
        <end position="21"/>
    </location>
</feature>
<feature type="chain" id="PRO_5004249578" evidence="2">
    <location>
        <begin position="22"/>
        <end position="333"/>
    </location>
</feature>
<keyword evidence="1" id="KW-0812">Transmembrane</keyword>
<organism evidence="3 4">
    <name type="scientific">Dictyostelium discoideum</name>
    <name type="common">Social amoeba</name>
    <dbReference type="NCBI Taxonomy" id="44689"/>
    <lineage>
        <taxon>Eukaryota</taxon>
        <taxon>Amoebozoa</taxon>
        <taxon>Evosea</taxon>
        <taxon>Eumycetozoa</taxon>
        <taxon>Dictyostelia</taxon>
        <taxon>Dictyosteliales</taxon>
        <taxon>Dictyosteliaceae</taxon>
        <taxon>Dictyostelium</taxon>
    </lineage>
</organism>
<dbReference type="KEGG" id="ddi:DDB_G0295701"/>
<evidence type="ECO:0000256" key="2">
    <source>
        <dbReference type="SAM" id="SignalP"/>
    </source>
</evidence>
<keyword evidence="2" id="KW-0732">Signal</keyword>
<dbReference type="InParanoid" id="Q54KB5"/>
<gene>
    <name evidence="3" type="ORF">DDB_G0295701</name>
</gene>
<keyword evidence="1" id="KW-1133">Transmembrane helix</keyword>
<evidence type="ECO:0000313" key="3">
    <source>
        <dbReference type="EMBL" id="EAL63702.1"/>
    </source>
</evidence>
<dbReference type="InterPro" id="IPR052326">
    <property type="entry name" value="Diff-Dev_Assoc_Protein"/>
</dbReference>
<keyword evidence="1" id="KW-0472">Membrane</keyword>
<protein>
    <submittedName>
        <fullName evidence="3">Paramecium surface antigen repeat-containing protein</fullName>
    </submittedName>
</protein>
<evidence type="ECO:0000256" key="1">
    <source>
        <dbReference type="SAM" id="Phobius"/>
    </source>
</evidence>
<dbReference type="OMA" id="TCSENIC"/>
<name>Q54KB5_DICDI</name>
<evidence type="ECO:0000313" key="4">
    <source>
        <dbReference type="Proteomes" id="UP000002195"/>
    </source>
</evidence>
<dbReference type="GlyGen" id="Q54KB5">
    <property type="glycosylation" value="1 site"/>
</dbReference>
<dbReference type="AlphaFoldDB" id="Q54KB5"/>
<dbReference type="PANTHER" id="PTHR33459">
    <property type="entry name" value="DD-GDCA PROTEIN"/>
    <property type="match status" value="1"/>
</dbReference>
<dbReference type="EMBL" id="AAFI02000101">
    <property type="protein sequence ID" value="EAL63702.1"/>
    <property type="molecule type" value="Genomic_DNA"/>
</dbReference>
<dbReference type="VEuPathDB" id="AmoebaDB:DDB_G0295701"/>
<reference evidence="3 4" key="1">
    <citation type="journal article" date="2005" name="Nature">
        <title>The genome of the social amoeba Dictyostelium discoideum.</title>
        <authorList>
            <consortium name="The Dictyostelium discoideum Sequencing Consortium"/>
            <person name="Eichinger L."/>
            <person name="Pachebat J.A."/>
            <person name="Glockner G."/>
            <person name="Rajandream M.A."/>
            <person name="Sucgang R."/>
            <person name="Berriman M."/>
            <person name="Song J."/>
            <person name="Olsen R."/>
            <person name="Szafranski K."/>
            <person name="Xu Q."/>
            <person name="Tunggal B."/>
            <person name="Kummerfeld S."/>
            <person name="Madera M."/>
            <person name="Konfortov B.A."/>
            <person name="Rivero F."/>
            <person name="Bankier A.T."/>
            <person name="Lehmann R."/>
            <person name="Hamlin N."/>
            <person name="Davies R."/>
            <person name="Gaudet P."/>
            <person name="Fey P."/>
            <person name="Pilcher K."/>
            <person name="Chen G."/>
            <person name="Saunders D."/>
            <person name="Sodergren E."/>
            <person name="Davis P."/>
            <person name="Kerhornou A."/>
            <person name="Nie X."/>
            <person name="Hall N."/>
            <person name="Anjard C."/>
            <person name="Hemphill L."/>
            <person name="Bason N."/>
            <person name="Farbrother P."/>
            <person name="Desany B."/>
            <person name="Just E."/>
            <person name="Morio T."/>
            <person name="Rost R."/>
            <person name="Churcher C."/>
            <person name="Cooper J."/>
            <person name="Haydock S."/>
            <person name="van Driessche N."/>
            <person name="Cronin A."/>
            <person name="Goodhead I."/>
            <person name="Muzny D."/>
            <person name="Mourier T."/>
            <person name="Pain A."/>
            <person name="Lu M."/>
            <person name="Harper D."/>
            <person name="Lindsay R."/>
            <person name="Hauser H."/>
            <person name="James K."/>
            <person name="Quiles M."/>
            <person name="Madan Babu M."/>
            <person name="Saito T."/>
            <person name="Buchrieser C."/>
            <person name="Wardroper A."/>
            <person name="Felder M."/>
            <person name="Thangavelu M."/>
            <person name="Johnson D."/>
            <person name="Knights A."/>
            <person name="Loulseged H."/>
            <person name="Mungall K."/>
            <person name="Oliver K."/>
            <person name="Price C."/>
            <person name="Quail M.A."/>
            <person name="Urushihara H."/>
            <person name="Hernandez J."/>
            <person name="Rabbinowitsch E."/>
            <person name="Steffen D."/>
            <person name="Sanders M."/>
            <person name="Ma J."/>
            <person name="Kohara Y."/>
            <person name="Sharp S."/>
            <person name="Simmonds M."/>
            <person name="Spiegler S."/>
            <person name="Tivey A."/>
            <person name="Sugano S."/>
            <person name="White B."/>
            <person name="Walker D."/>
            <person name="Woodward J."/>
            <person name="Winckler T."/>
            <person name="Tanaka Y."/>
            <person name="Shaulsky G."/>
            <person name="Schleicher M."/>
            <person name="Weinstock G."/>
            <person name="Rosenthal A."/>
            <person name="Cox E.C."/>
            <person name="Chisholm R.L."/>
            <person name="Gibbs R."/>
            <person name="Loomis W.F."/>
            <person name="Platzer M."/>
            <person name="Kay R.R."/>
            <person name="Williams J."/>
            <person name="Dear P.H."/>
            <person name="Noegel A.A."/>
            <person name="Barrell B."/>
            <person name="Kuspa A."/>
        </authorList>
    </citation>
    <scope>NUCLEOTIDE SEQUENCE [LARGE SCALE GENOMIC DNA]</scope>
    <source>
        <strain evidence="3 4">AX4</strain>
    </source>
</reference>
<dbReference type="PhylomeDB" id="Q54KB5"/>
<dbReference type="RefSeq" id="XP_637206.1">
    <property type="nucleotide sequence ID" value="XM_632114.1"/>
</dbReference>
<dbReference type="Proteomes" id="UP000002195">
    <property type="component" value="Unassembled WGS sequence"/>
</dbReference>
<proteinExistence type="predicted"/>
<dbReference type="PaxDb" id="44689-DDB0238612"/>
<dbReference type="HOGENOM" id="CLU_851070_0_0_1"/>
<dbReference type="dictyBase" id="DDB_G0295701"/>
<accession>Q54KB5</accession>
<dbReference type="PANTHER" id="PTHR33459:SF10">
    <property type="entry name" value="DICKKOPF N-TERMINAL CYSTEINE-RICH DOMAIN-CONTAINING PROTEIN-RELATED"/>
    <property type="match status" value="1"/>
</dbReference>
<feature type="transmembrane region" description="Helical" evidence="1">
    <location>
        <begin position="314"/>
        <end position="332"/>
    </location>
</feature>
<sequence length="333" mass="37114">MKKNLLPLFIFILFFYSVVNSSCPICLEENDICGTIGTCSYGTTCFKNSSLPSSQIRKCTKFLGEGDECGISNFKDLCVGGKLSCLYHSFATLGEYCELDTDCATDQLSCANKECRLKLSKNCDGSDSNCNYDEYCIDDSCKKIKFEGESCTSSSQCFGKMSCKNNVCFKSKLVGLGADCSINNCDYNKELYCSYDICIEYVEPSTKSCNPNATSNQCPSDLICSCSDEECYTIYPTPPEMDKYYYSDDLDKCAFDNKCSMGDGYRYNSKSCISKHCKKQICSGLVGGYNIKESDDCGKNAFFRDSYCNSSFKLTQSITSLFVVLFFVFVITF</sequence>
<dbReference type="GeneID" id="8626144"/>
<comment type="caution">
    <text evidence="3">The sequence shown here is derived from an EMBL/GenBank/DDBJ whole genome shotgun (WGS) entry which is preliminary data.</text>
</comment>